<evidence type="ECO:0000313" key="2">
    <source>
        <dbReference type="EMBL" id="OAQ77529.1"/>
    </source>
</evidence>
<dbReference type="PANTHER" id="PTHR43377">
    <property type="entry name" value="BILIVERDIN REDUCTASE A"/>
    <property type="match status" value="1"/>
</dbReference>
<dbReference type="RefSeq" id="XP_018176318.1">
    <property type="nucleotide sequence ID" value="XM_018324924.1"/>
</dbReference>
<dbReference type="AlphaFoldDB" id="A0A179H7C3"/>
<protein>
    <submittedName>
        <fullName evidence="3">Cytochrome P450</fullName>
    </submittedName>
</protein>
<sequence>MTKVASTTQKKPARFLIVGLGPHAKRTYAKHLLSLKTDCSAELVCAVDVESKRGELTAYCDAHLPGVELAFVPTFTTEMPHNVTRKLNTILSVHGVDCVIISTEPQAHKVYGLWALDRGLHVIMDKPVTTRKGAATDMTQALGIAQDYQDLMEAYSRLQRHRQTIFLIASHRRYHPAYTSTSRMLRDIARKTGSPVTNIVSTHCDGQWRLPHELVDEAYHGFNAGHGKVSHSGYHFLDTAYQFVKAGWSELKRPDKVQVVSSFISPSGVLKTLTHGDYVALFGDEYVRSCKYTPQQVESLVADFGEYDANIQMTFLQDDEPVTLVQLNLLHNGFSRRSWVTMGNSADWYKGSGRVKHEAHEIRSGPFQTIVLESRQANDKHDRSKPSTAEIGTDNHFQVYVFRNCRVLGESQPLKSYSMEELDRRGTAKLPGVYTENVKKGIIQEAIDYLQGEKKLEQLVSNLEDHSVPTHLMSAAYASHILRTRGDNPIVTVGLSNELNGT</sequence>
<gene>
    <name evidence="2" type="ORF">VFPBJ_08001</name>
    <name evidence="3" type="ORF">VFPFJ_07850</name>
</gene>
<comment type="caution">
    <text evidence="3">The sequence shown here is derived from an EMBL/GenBank/DDBJ whole genome shotgun (WGS) entry which is preliminary data.</text>
</comment>
<evidence type="ECO:0000259" key="1">
    <source>
        <dbReference type="Pfam" id="PF01408"/>
    </source>
</evidence>
<evidence type="ECO:0000313" key="4">
    <source>
        <dbReference type="Proteomes" id="UP000078340"/>
    </source>
</evidence>
<dbReference type="SUPFAM" id="SSF51735">
    <property type="entry name" value="NAD(P)-binding Rossmann-fold domains"/>
    <property type="match status" value="1"/>
</dbReference>
<evidence type="ECO:0000313" key="3">
    <source>
        <dbReference type="EMBL" id="OAQ85461.1"/>
    </source>
</evidence>
<organism evidence="3 4">
    <name type="scientific">Purpureocillium lilacinum</name>
    <name type="common">Paecilomyces lilacinus</name>
    <dbReference type="NCBI Taxonomy" id="33203"/>
    <lineage>
        <taxon>Eukaryota</taxon>
        <taxon>Fungi</taxon>
        <taxon>Dikarya</taxon>
        <taxon>Ascomycota</taxon>
        <taxon>Pezizomycotina</taxon>
        <taxon>Sordariomycetes</taxon>
        <taxon>Hypocreomycetidae</taxon>
        <taxon>Hypocreales</taxon>
        <taxon>Ophiocordycipitaceae</taxon>
        <taxon>Purpureocillium</taxon>
    </lineage>
</organism>
<dbReference type="GO" id="GO:0000166">
    <property type="term" value="F:nucleotide binding"/>
    <property type="evidence" value="ECO:0007669"/>
    <property type="project" value="InterPro"/>
</dbReference>
<reference evidence="3 4" key="1">
    <citation type="submission" date="2016-02" db="EMBL/GenBank/DDBJ databases">
        <title>Biosynthesis of antibiotic leucinostatins and their inhibition on Phytophthora in bio-control Purpureocillium lilacinum.</title>
        <authorList>
            <person name="Wang G."/>
            <person name="Liu Z."/>
            <person name="Lin R."/>
            <person name="Li E."/>
            <person name="Mao Z."/>
            <person name="Ling J."/>
            <person name="Yin W."/>
            <person name="Xie B."/>
        </authorList>
    </citation>
    <scope>NUCLEOTIDE SEQUENCE [LARGE SCALE GENOMIC DNA]</scope>
    <source>
        <strain evidence="2">PLBJ-1</strain>
        <strain evidence="3">PLFJ-1</strain>
    </source>
</reference>
<dbReference type="EMBL" id="LSBH01000006">
    <property type="protein sequence ID" value="OAQ77529.1"/>
    <property type="molecule type" value="Genomic_DNA"/>
</dbReference>
<dbReference type="Pfam" id="PF01408">
    <property type="entry name" value="GFO_IDH_MocA"/>
    <property type="match status" value="1"/>
</dbReference>
<dbReference type="GeneID" id="28889973"/>
<feature type="domain" description="Gfo/Idh/MocA-like oxidoreductase N-terminal" evidence="1">
    <location>
        <begin position="14"/>
        <end position="142"/>
    </location>
</feature>
<dbReference type="OMA" id="LHVIMDK"/>
<dbReference type="Gene3D" id="3.40.50.720">
    <property type="entry name" value="NAD(P)-binding Rossmann-like Domain"/>
    <property type="match status" value="1"/>
</dbReference>
<dbReference type="OrthoDB" id="446809at2759"/>
<dbReference type="Proteomes" id="UP000078240">
    <property type="component" value="Unassembled WGS sequence"/>
</dbReference>
<dbReference type="InterPro" id="IPR036291">
    <property type="entry name" value="NAD(P)-bd_dom_sf"/>
</dbReference>
<dbReference type="InterPro" id="IPR051450">
    <property type="entry name" value="Gfo/Idh/MocA_Oxidoreductases"/>
</dbReference>
<name>A0A179H7C3_PURLI</name>
<dbReference type="PANTHER" id="PTHR43377:SF1">
    <property type="entry name" value="BILIVERDIN REDUCTASE A"/>
    <property type="match status" value="1"/>
</dbReference>
<dbReference type="Proteomes" id="UP000078340">
    <property type="component" value="Unassembled WGS sequence"/>
</dbReference>
<dbReference type="EMBL" id="LSBI01000007">
    <property type="protein sequence ID" value="OAQ85461.1"/>
    <property type="molecule type" value="Genomic_DNA"/>
</dbReference>
<dbReference type="InterPro" id="IPR000683">
    <property type="entry name" value="Gfo/Idh/MocA-like_OxRdtase_N"/>
</dbReference>
<accession>A0A179H7C3</accession>
<dbReference type="KEGG" id="plj:28889973"/>
<proteinExistence type="predicted"/>